<accession>A0ABW0BDI1</accession>
<evidence type="ECO:0000313" key="2">
    <source>
        <dbReference type="EMBL" id="MFC5175374.1"/>
    </source>
</evidence>
<dbReference type="EMBL" id="JBHSKD010000002">
    <property type="protein sequence ID" value="MFC5175374.1"/>
    <property type="molecule type" value="Genomic_DNA"/>
</dbReference>
<gene>
    <name evidence="2" type="ORF">ACFPGP_01740</name>
</gene>
<protein>
    <submittedName>
        <fullName evidence="2">Uncharacterized protein</fullName>
    </submittedName>
</protein>
<comment type="caution">
    <text evidence="2">The sequence shown here is derived from an EMBL/GenBank/DDBJ whole genome shotgun (WGS) entry which is preliminary data.</text>
</comment>
<dbReference type="Proteomes" id="UP001596087">
    <property type="component" value="Unassembled WGS sequence"/>
</dbReference>
<dbReference type="RefSeq" id="WP_378586036.1">
    <property type="nucleotide sequence ID" value="NZ_JBHSKD010000002.1"/>
</dbReference>
<keyword evidence="3" id="KW-1185">Reference proteome</keyword>
<sequence>MSSERRADWTGDPDPPPRGDARAAALAGYLRTLAAESEASPASLDGTGLLEAAGIAERMSPDDPRLRALSDAGHFGSTPGGRVLFLATPEVRAVVRRQLVSGHQSGVVLLARLVATATGPDEARTSLDELSWRVREAREHVQRQRQGKVGTQALFEARHGLLVALEAYVAALQRRRFPVPPLLHGELELHRKLFP</sequence>
<reference evidence="3" key="1">
    <citation type="journal article" date="2019" name="Int. J. Syst. Evol. Microbiol.">
        <title>The Global Catalogue of Microorganisms (GCM) 10K type strain sequencing project: providing services to taxonomists for standard genome sequencing and annotation.</title>
        <authorList>
            <consortium name="The Broad Institute Genomics Platform"/>
            <consortium name="The Broad Institute Genome Sequencing Center for Infectious Disease"/>
            <person name="Wu L."/>
            <person name="Ma J."/>
        </authorList>
    </citation>
    <scope>NUCLEOTIDE SEQUENCE [LARGE SCALE GENOMIC DNA]</scope>
    <source>
        <strain evidence="3">DFY41</strain>
    </source>
</reference>
<evidence type="ECO:0000313" key="3">
    <source>
        <dbReference type="Proteomes" id="UP001596087"/>
    </source>
</evidence>
<name>A0ABW0BDI1_9ACTN</name>
<organism evidence="2 3">
    <name type="scientific">Nocardioides taihuensis</name>
    <dbReference type="NCBI Taxonomy" id="1835606"/>
    <lineage>
        <taxon>Bacteria</taxon>
        <taxon>Bacillati</taxon>
        <taxon>Actinomycetota</taxon>
        <taxon>Actinomycetes</taxon>
        <taxon>Propionibacteriales</taxon>
        <taxon>Nocardioidaceae</taxon>
        <taxon>Nocardioides</taxon>
    </lineage>
</organism>
<evidence type="ECO:0000256" key="1">
    <source>
        <dbReference type="SAM" id="MobiDB-lite"/>
    </source>
</evidence>
<proteinExistence type="predicted"/>
<feature type="region of interest" description="Disordered" evidence="1">
    <location>
        <begin position="1"/>
        <end position="21"/>
    </location>
</feature>